<dbReference type="Proteomes" id="UP000215914">
    <property type="component" value="Unassembled WGS sequence"/>
</dbReference>
<proteinExistence type="predicted"/>
<keyword evidence="2" id="KW-1185">Reference proteome</keyword>
<sequence>MNKNSALSQRFKQIQALPITLLVFRTPHTRTTFLPPVVMTFKKHFIDQTDRTRLNQSRDQIKLSPFNIHLHHHKIILCHCVLQPVSKIKPLYHISRPHNPTTCFRSLDPTHSPPRFHIFVTRSLINLKHQALISHPSRIRQQRDPLFRLVLIMKMLVGLNRVDVKRLVLFRVLFLEPAHNAGPVATSPDINIHVAILKPDIRHRR</sequence>
<name>A0A9K3JSL5_HELAN</name>
<dbReference type="AlphaFoldDB" id="A0A9K3JSL5"/>
<dbReference type="Gramene" id="mRNA:HanXRQr2_Chr01g0009251">
    <property type="protein sequence ID" value="CDS:HanXRQr2_Chr01g0009251.1"/>
    <property type="gene ID" value="HanXRQr2_Chr01g0009251"/>
</dbReference>
<organism evidence="1 2">
    <name type="scientific">Helianthus annuus</name>
    <name type="common">Common sunflower</name>
    <dbReference type="NCBI Taxonomy" id="4232"/>
    <lineage>
        <taxon>Eukaryota</taxon>
        <taxon>Viridiplantae</taxon>
        <taxon>Streptophyta</taxon>
        <taxon>Embryophyta</taxon>
        <taxon>Tracheophyta</taxon>
        <taxon>Spermatophyta</taxon>
        <taxon>Magnoliopsida</taxon>
        <taxon>eudicotyledons</taxon>
        <taxon>Gunneridae</taxon>
        <taxon>Pentapetalae</taxon>
        <taxon>asterids</taxon>
        <taxon>campanulids</taxon>
        <taxon>Asterales</taxon>
        <taxon>Asteraceae</taxon>
        <taxon>Asteroideae</taxon>
        <taxon>Heliantheae alliance</taxon>
        <taxon>Heliantheae</taxon>
        <taxon>Helianthus</taxon>
    </lineage>
</organism>
<reference evidence="1" key="1">
    <citation type="journal article" date="2017" name="Nature">
        <title>The sunflower genome provides insights into oil metabolism, flowering and Asterid evolution.</title>
        <authorList>
            <person name="Badouin H."/>
            <person name="Gouzy J."/>
            <person name="Grassa C.J."/>
            <person name="Murat F."/>
            <person name="Staton S.E."/>
            <person name="Cottret L."/>
            <person name="Lelandais-Briere C."/>
            <person name="Owens G.L."/>
            <person name="Carrere S."/>
            <person name="Mayjonade B."/>
            <person name="Legrand L."/>
            <person name="Gill N."/>
            <person name="Kane N.C."/>
            <person name="Bowers J.E."/>
            <person name="Hubner S."/>
            <person name="Bellec A."/>
            <person name="Berard A."/>
            <person name="Berges H."/>
            <person name="Blanchet N."/>
            <person name="Boniface M.C."/>
            <person name="Brunel D."/>
            <person name="Catrice O."/>
            <person name="Chaidir N."/>
            <person name="Claudel C."/>
            <person name="Donnadieu C."/>
            <person name="Faraut T."/>
            <person name="Fievet G."/>
            <person name="Helmstetter N."/>
            <person name="King M."/>
            <person name="Knapp S.J."/>
            <person name="Lai Z."/>
            <person name="Le Paslier M.C."/>
            <person name="Lippi Y."/>
            <person name="Lorenzon L."/>
            <person name="Mandel J.R."/>
            <person name="Marage G."/>
            <person name="Marchand G."/>
            <person name="Marquand E."/>
            <person name="Bret-Mestries E."/>
            <person name="Morien E."/>
            <person name="Nambeesan S."/>
            <person name="Nguyen T."/>
            <person name="Pegot-Espagnet P."/>
            <person name="Pouilly N."/>
            <person name="Raftis F."/>
            <person name="Sallet E."/>
            <person name="Schiex T."/>
            <person name="Thomas J."/>
            <person name="Vandecasteele C."/>
            <person name="Vares D."/>
            <person name="Vear F."/>
            <person name="Vautrin S."/>
            <person name="Crespi M."/>
            <person name="Mangin B."/>
            <person name="Burke J.M."/>
            <person name="Salse J."/>
            <person name="Munos S."/>
            <person name="Vincourt P."/>
            <person name="Rieseberg L.H."/>
            <person name="Langlade N.B."/>
        </authorList>
    </citation>
    <scope>NUCLEOTIDE SEQUENCE</scope>
    <source>
        <tissue evidence="1">Leaves</tissue>
    </source>
</reference>
<gene>
    <name evidence="1" type="ORF">HanXRQr2_Chr01g0009251</name>
</gene>
<accession>A0A9K3JSL5</accession>
<evidence type="ECO:0000313" key="1">
    <source>
        <dbReference type="EMBL" id="KAF5821051.1"/>
    </source>
</evidence>
<reference evidence="1" key="2">
    <citation type="submission" date="2020-06" db="EMBL/GenBank/DDBJ databases">
        <title>Helianthus annuus Genome sequencing and assembly Release 2.</title>
        <authorList>
            <person name="Gouzy J."/>
            <person name="Langlade N."/>
            <person name="Munos S."/>
        </authorList>
    </citation>
    <scope>NUCLEOTIDE SEQUENCE</scope>
    <source>
        <tissue evidence="1">Leaves</tissue>
    </source>
</reference>
<protein>
    <submittedName>
        <fullName evidence="1">Uncharacterized protein</fullName>
    </submittedName>
</protein>
<dbReference type="EMBL" id="MNCJ02000316">
    <property type="protein sequence ID" value="KAF5821051.1"/>
    <property type="molecule type" value="Genomic_DNA"/>
</dbReference>
<comment type="caution">
    <text evidence="1">The sequence shown here is derived from an EMBL/GenBank/DDBJ whole genome shotgun (WGS) entry which is preliminary data.</text>
</comment>
<evidence type="ECO:0000313" key="2">
    <source>
        <dbReference type="Proteomes" id="UP000215914"/>
    </source>
</evidence>